<reference evidence="2 3" key="1">
    <citation type="submission" date="2019-01" db="EMBL/GenBank/DDBJ databases">
        <title>Agromyces.</title>
        <authorList>
            <person name="Li J."/>
        </authorList>
    </citation>
    <scope>NUCLEOTIDE SEQUENCE [LARGE SCALE GENOMIC DNA]</scope>
    <source>
        <strain evidence="2 3">DSM 23870</strain>
    </source>
</reference>
<evidence type="ECO:0000313" key="3">
    <source>
        <dbReference type="Proteomes" id="UP000292686"/>
    </source>
</evidence>
<proteinExistence type="predicted"/>
<evidence type="ECO:0000313" key="4">
    <source>
        <dbReference type="Proteomes" id="UP000581087"/>
    </source>
</evidence>
<keyword evidence="3" id="KW-1185">Reference proteome</keyword>
<dbReference type="Proteomes" id="UP000292686">
    <property type="component" value="Unassembled WGS sequence"/>
</dbReference>
<protein>
    <submittedName>
        <fullName evidence="2">Uncharacterized protein</fullName>
    </submittedName>
</protein>
<accession>A0A4Q2M7I6</accession>
<evidence type="ECO:0000313" key="1">
    <source>
        <dbReference type="EMBL" id="NYD67809.1"/>
    </source>
</evidence>
<gene>
    <name evidence="1" type="ORF">BJ972_002328</name>
    <name evidence="2" type="ORF">ESP50_02125</name>
</gene>
<reference evidence="1 4" key="2">
    <citation type="submission" date="2020-07" db="EMBL/GenBank/DDBJ databases">
        <title>Sequencing the genomes of 1000 actinobacteria strains.</title>
        <authorList>
            <person name="Klenk H.-P."/>
        </authorList>
    </citation>
    <scope>NUCLEOTIDE SEQUENCE [LARGE SCALE GENOMIC DNA]</scope>
    <source>
        <strain evidence="1 4">DSM 23870</strain>
    </source>
</reference>
<dbReference type="EMBL" id="JACCBI010000001">
    <property type="protein sequence ID" value="NYD67809.1"/>
    <property type="molecule type" value="Genomic_DNA"/>
</dbReference>
<evidence type="ECO:0000313" key="2">
    <source>
        <dbReference type="EMBL" id="RXZ88009.1"/>
    </source>
</evidence>
<dbReference type="EMBL" id="SDPM01000001">
    <property type="protein sequence ID" value="RXZ88009.1"/>
    <property type="molecule type" value="Genomic_DNA"/>
</dbReference>
<name>A0A4Q2M7I6_9MICO</name>
<dbReference type="AlphaFoldDB" id="A0A4Q2M7I6"/>
<sequence>MNTHVLTAHPPSPVERAALRLGLLLVSWSRRRRHEAYDREAHRRQLQHDAELTRRYEAARNSGYLLCGPR</sequence>
<comment type="caution">
    <text evidence="2">The sequence shown here is derived from an EMBL/GenBank/DDBJ whole genome shotgun (WGS) entry which is preliminary data.</text>
</comment>
<dbReference type="Proteomes" id="UP000581087">
    <property type="component" value="Unassembled WGS sequence"/>
</dbReference>
<dbReference type="RefSeq" id="WP_129172272.1">
    <property type="nucleotide sequence ID" value="NZ_JACCBI010000001.1"/>
</dbReference>
<organism evidence="2 3">
    <name type="scientific">Agromyces atrinae</name>
    <dbReference type="NCBI Taxonomy" id="592376"/>
    <lineage>
        <taxon>Bacteria</taxon>
        <taxon>Bacillati</taxon>
        <taxon>Actinomycetota</taxon>
        <taxon>Actinomycetes</taxon>
        <taxon>Micrococcales</taxon>
        <taxon>Microbacteriaceae</taxon>
        <taxon>Agromyces</taxon>
    </lineage>
</organism>